<protein>
    <recommendedName>
        <fullName evidence="3">PRC-barrel domain containing protein</fullName>
    </recommendedName>
</protein>
<comment type="caution">
    <text evidence="1">The sequence shown here is derived from an EMBL/GenBank/DDBJ whole genome shotgun (WGS) entry which is preliminary data.</text>
</comment>
<proteinExistence type="predicted"/>
<dbReference type="SUPFAM" id="SSF50346">
    <property type="entry name" value="PRC-barrel domain"/>
    <property type="match status" value="1"/>
</dbReference>
<gene>
    <name evidence="1" type="ORF">D2L64_14995</name>
</gene>
<evidence type="ECO:0008006" key="3">
    <source>
        <dbReference type="Google" id="ProtNLM"/>
    </source>
</evidence>
<dbReference type="Proteomes" id="UP000283832">
    <property type="component" value="Unassembled WGS sequence"/>
</dbReference>
<dbReference type="OrthoDB" id="3390278at2"/>
<dbReference type="RefSeq" id="WP_119576873.1">
    <property type="nucleotide sequence ID" value="NZ_QXEC01000013.1"/>
</dbReference>
<evidence type="ECO:0000313" key="2">
    <source>
        <dbReference type="Proteomes" id="UP000283832"/>
    </source>
</evidence>
<keyword evidence="2" id="KW-1185">Reference proteome</keyword>
<name>A0A418MTP3_9ACTN</name>
<accession>A0A418MTP3</accession>
<dbReference type="InterPro" id="IPR011033">
    <property type="entry name" value="PRC_barrel-like_sf"/>
</dbReference>
<reference evidence="1 2" key="1">
    <citation type="submission" date="2018-08" db="EMBL/GenBank/DDBJ databases">
        <title>Jishengella sp. nov., isolated from a root of Azadirachta indica A. Juss. var. siamensis Valenton.</title>
        <authorList>
            <person name="Kuncharoen N."/>
            <person name="Tanasupawat S."/>
            <person name="Kudo T."/>
            <person name="Ohkuma M."/>
        </authorList>
    </citation>
    <scope>NUCLEOTIDE SEQUENCE [LARGE SCALE GENOMIC DNA]</scope>
    <source>
        <strain evidence="1 2">AZ1-13</strain>
    </source>
</reference>
<dbReference type="AlphaFoldDB" id="A0A418MTP3"/>
<sequence>MQIPHARRLLGAPVSSSDGQFLGRIGAVYLPEGRTQPLLVALPVEKATPWVVPLLGARLTADGLVLGYPTALITTGPTVDPDTPLSLGEVRAVLAHYQPAAAEAVHGMPLTERASEGADVSATAGFLHRIPVFPGIGDDDLPPIVITIPGATGLPG</sequence>
<dbReference type="EMBL" id="QXEC01000013">
    <property type="protein sequence ID" value="RIV37540.1"/>
    <property type="molecule type" value="Genomic_DNA"/>
</dbReference>
<organism evidence="1 2">
    <name type="scientific">Micromonospora radicis</name>
    <dbReference type="NCBI Taxonomy" id="1894971"/>
    <lineage>
        <taxon>Bacteria</taxon>
        <taxon>Bacillati</taxon>
        <taxon>Actinomycetota</taxon>
        <taxon>Actinomycetes</taxon>
        <taxon>Micromonosporales</taxon>
        <taxon>Micromonosporaceae</taxon>
        <taxon>Micromonospora</taxon>
    </lineage>
</organism>
<evidence type="ECO:0000313" key="1">
    <source>
        <dbReference type="EMBL" id="RIV37540.1"/>
    </source>
</evidence>